<dbReference type="InterPro" id="IPR037523">
    <property type="entry name" value="VOC_core"/>
</dbReference>
<dbReference type="STRING" id="1249101.BST21_21380"/>
<dbReference type="SUPFAM" id="SSF54593">
    <property type="entry name" value="Glyoxalase/Bleomycin resistance protein/Dihydroxybiphenyl dioxygenase"/>
    <property type="match status" value="1"/>
</dbReference>
<dbReference type="OrthoDB" id="4620140at2"/>
<name>A0A1X0BLH2_MYCCF</name>
<accession>A0A1X0BLH2</accession>
<gene>
    <name evidence="1" type="ORF">MCEL_48070</name>
</gene>
<dbReference type="KEGG" id="mcee:MCEL_48070"/>
<dbReference type="EMBL" id="AP022591">
    <property type="protein sequence ID" value="BBY46512.1"/>
    <property type="molecule type" value="Genomic_DNA"/>
</dbReference>
<keyword evidence="2" id="KW-1185">Reference proteome</keyword>
<dbReference type="AlphaFoldDB" id="A0A1X0BLH2"/>
<reference evidence="1 2" key="1">
    <citation type="journal article" date="2019" name="Emerg. Microbes Infect.">
        <title>Comprehensive subspecies identification of 175 nontuberculous mycobacteria species based on 7547 genomic profiles.</title>
        <authorList>
            <person name="Matsumoto Y."/>
            <person name="Kinjo T."/>
            <person name="Motooka D."/>
            <person name="Nabeya D."/>
            <person name="Jung N."/>
            <person name="Uechi K."/>
            <person name="Horii T."/>
            <person name="Iida T."/>
            <person name="Fujita J."/>
            <person name="Nakamura S."/>
        </authorList>
    </citation>
    <scope>NUCLEOTIDE SEQUENCE [LARGE SCALE GENOMIC DNA]</scope>
    <source>
        <strain evidence="1 2">JCM 18439</strain>
    </source>
</reference>
<evidence type="ECO:0000313" key="1">
    <source>
        <dbReference type="EMBL" id="BBY46512.1"/>
    </source>
</evidence>
<dbReference type="InterPro" id="IPR029068">
    <property type="entry name" value="Glyas_Bleomycin-R_OHBP_Dase"/>
</dbReference>
<evidence type="ECO:0000313" key="2">
    <source>
        <dbReference type="Proteomes" id="UP000466431"/>
    </source>
</evidence>
<dbReference type="InterPro" id="IPR004360">
    <property type="entry name" value="Glyas_Fos-R_dOase_dom"/>
</dbReference>
<dbReference type="Pfam" id="PF00903">
    <property type="entry name" value="Glyoxalase"/>
    <property type="match status" value="1"/>
</dbReference>
<protein>
    <submittedName>
        <fullName evidence="1">Uncharacterized protein</fullName>
    </submittedName>
</protein>
<organism evidence="1 2">
    <name type="scientific">Mycolicibacterium celeriflavum</name>
    <name type="common">Mycobacterium celeriflavum</name>
    <dbReference type="NCBI Taxonomy" id="1249101"/>
    <lineage>
        <taxon>Bacteria</taxon>
        <taxon>Bacillati</taxon>
        <taxon>Actinomycetota</taxon>
        <taxon>Actinomycetes</taxon>
        <taxon>Mycobacteriales</taxon>
        <taxon>Mycobacteriaceae</taxon>
        <taxon>Mycolicibacterium</taxon>
    </lineage>
</organism>
<dbReference type="Gene3D" id="3.10.180.10">
    <property type="entry name" value="2,3-Dihydroxybiphenyl 1,2-Dioxygenase, domain 1"/>
    <property type="match status" value="1"/>
</dbReference>
<dbReference type="Proteomes" id="UP000466431">
    <property type="component" value="Chromosome"/>
</dbReference>
<proteinExistence type="predicted"/>
<dbReference type="PROSITE" id="PS51819">
    <property type="entry name" value="VOC"/>
    <property type="match status" value="1"/>
</dbReference>
<sequence length="149" mass="15811">MPNSLHHVVMRSHSAQTLTAFLTDVVGMTVQFQMHVPGEVLEKTLGWPPSDGAGVTMLGGGDAGLLEVLDVPEHLRALVPEGLAALSFMTDDFDRTREKASAFTSDVTMLDTGVPGVDLFFCTMGGVPMEFMGAYAPEANSAHNDATNS</sequence>
<dbReference type="RefSeq" id="WP_083006563.1">
    <property type="nucleotide sequence ID" value="NZ_AP022591.1"/>
</dbReference>